<dbReference type="Proteomes" id="UP000509346">
    <property type="component" value="Chromosome"/>
</dbReference>
<gene>
    <name evidence="2" type="ORF">HZS54_24745</name>
</gene>
<name>A0A7D5TEE6_9EURY</name>
<evidence type="ECO:0000313" key="2">
    <source>
        <dbReference type="EMBL" id="QLH84653.1"/>
    </source>
</evidence>
<accession>A0A7D5TEE6</accession>
<dbReference type="GeneID" id="56085872"/>
<feature type="region of interest" description="Disordered" evidence="1">
    <location>
        <begin position="55"/>
        <end position="74"/>
    </location>
</feature>
<reference evidence="2 3" key="1">
    <citation type="submission" date="2020-07" db="EMBL/GenBank/DDBJ databases">
        <title>Halosimplex litoreum sp. nov. and Halosimplex rubrum sp. nov., isolated from different salt environments.</title>
        <authorList>
            <person name="Cui H."/>
        </authorList>
    </citation>
    <scope>NUCLEOTIDE SEQUENCE [LARGE SCALE GENOMIC DNA]</scope>
    <source>
        <strain evidence="2 3">R2</strain>
    </source>
</reference>
<proteinExistence type="predicted"/>
<keyword evidence="3" id="KW-1185">Reference proteome</keyword>
<dbReference type="PROSITE" id="PS51257">
    <property type="entry name" value="PROKAR_LIPOPROTEIN"/>
    <property type="match status" value="1"/>
</dbReference>
<dbReference type="KEGG" id="hpel:HZS54_24745"/>
<dbReference type="RefSeq" id="WP_179919732.1">
    <property type="nucleotide sequence ID" value="NZ_CP058909.1"/>
</dbReference>
<dbReference type="InterPro" id="IPR006311">
    <property type="entry name" value="TAT_signal"/>
</dbReference>
<dbReference type="OrthoDB" id="242771at2157"/>
<dbReference type="EMBL" id="CP058909">
    <property type="protein sequence ID" value="QLH84653.1"/>
    <property type="molecule type" value="Genomic_DNA"/>
</dbReference>
<feature type="compositionally biased region" description="Low complexity" evidence="1">
    <location>
        <begin position="185"/>
        <end position="197"/>
    </location>
</feature>
<sequence>MPDLTRRRALLAIASGTAALAGCAGDDGDPTVGRPHANRAVEEYEARAVRAADETALFTQDDELPTDPDGERGRYARGGRHVVVSEETLAELTFGDGPEAEQLRSFATATDFDAASLYLLAMPVEACYEIRLQSVTVEWDELGAGDLHPHADFCRAYRPADVDCRTDETHLVGFAIRLPVAAKDSSGSGRGMSSRCGPNPEGEYFEATVTPADGGDDE</sequence>
<evidence type="ECO:0000256" key="1">
    <source>
        <dbReference type="SAM" id="MobiDB-lite"/>
    </source>
</evidence>
<organism evidence="2 3">
    <name type="scientific">Halosimplex pelagicum</name>
    <dbReference type="NCBI Taxonomy" id="869886"/>
    <lineage>
        <taxon>Archaea</taxon>
        <taxon>Methanobacteriati</taxon>
        <taxon>Methanobacteriota</taxon>
        <taxon>Stenosarchaea group</taxon>
        <taxon>Halobacteria</taxon>
        <taxon>Halobacteriales</taxon>
        <taxon>Haloarculaceae</taxon>
        <taxon>Halosimplex</taxon>
    </lineage>
</organism>
<protein>
    <submittedName>
        <fullName evidence="2">Uncharacterized protein</fullName>
    </submittedName>
</protein>
<dbReference type="AlphaFoldDB" id="A0A7D5TEE6"/>
<dbReference type="PROSITE" id="PS51318">
    <property type="entry name" value="TAT"/>
    <property type="match status" value="1"/>
</dbReference>
<feature type="region of interest" description="Disordered" evidence="1">
    <location>
        <begin position="183"/>
        <end position="218"/>
    </location>
</feature>
<evidence type="ECO:0000313" key="3">
    <source>
        <dbReference type="Proteomes" id="UP000509346"/>
    </source>
</evidence>